<organism evidence="1 2">
    <name type="scientific">Domibacillus mangrovi</name>
    <dbReference type="NCBI Taxonomy" id="1714354"/>
    <lineage>
        <taxon>Bacteria</taxon>
        <taxon>Bacillati</taxon>
        <taxon>Bacillota</taxon>
        <taxon>Bacilli</taxon>
        <taxon>Bacillales</taxon>
        <taxon>Bacillaceae</taxon>
        <taxon>Domibacillus</taxon>
    </lineage>
</organism>
<dbReference type="GO" id="GO:0070573">
    <property type="term" value="F:metallodipeptidase activity"/>
    <property type="evidence" value="ECO:0007669"/>
    <property type="project" value="InterPro"/>
</dbReference>
<dbReference type="InterPro" id="IPR008257">
    <property type="entry name" value="Pept_M19"/>
</dbReference>
<dbReference type="GO" id="GO:0006508">
    <property type="term" value="P:proteolysis"/>
    <property type="evidence" value="ECO:0007669"/>
    <property type="project" value="InterPro"/>
</dbReference>
<dbReference type="PANTHER" id="PTHR10443:SF12">
    <property type="entry name" value="DIPEPTIDASE"/>
    <property type="match status" value="1"/>
</dbReference>
<proteinExistence type="predicted"/>
<dbReference type="SUPFAM" id="SSF51556">
    <property type="entry name" value="Metallo-dependent hydrolases"/>
    <property type="match status" value="1"/>
</dbReference>
<dbReference type="EMBL" id="MRWQ01000007">
    <property type="protein sequence ID" value="OKL36530.1"/>
    <property type="molecule type" value="Genomic_DNA"/>
</dbReference>
<dbReference type="STRING" id="1714354.BLL40_09980"/>
<reference evidence="1 2" key="1">
    <citation type="submission" date="2016-12" db="EMBL/GenBank/DDBJ databases">
        <title>Domibacillus sp. SAOS 44 whole genome sequencing.</title>
        <authorList>
            <person name="Verma A."/>
            <person name="Krishnamurthi S."/>
        </authorList>
    </citation>
    <scope>NUCLEOTIDE SEQUENCE [LARGE SCALE GENOMIC DNA]</scope>
    <source>
        <strain evidence="1 2">SAOS 44</strain>
    </source>
</reference>
<protein>
    <submittedName>
        <fullName evidence="1">Peptidase M19</fullName>
    </submittedName>
</protein>
<dbReference type="AlphaFoldDB" id="A0A1Q5P2P4"/>
<dbReference type="PANTHER" id="PTHR10443">
    <property type="entry name" value="MICROSOMAL DIPEPTIDASE"/>
    <property type="match status" value="1"/>
</dbReference>
<dbReference type="PROSITE" id="PS51365">
    <property type="entry name" value="RENAL_DIPEPTIDASE_2"/>
    <property type="match status" value="1"/>
</dbReference>
<accession>A0A1Q5P2P4</accession>
<dbReference type="Proteomes" id="UP000186524">
    <property type="component" value="Unassembled WGS sequence"/>
</dbReference>
<keyword evidence="2" id="KW-1185">Reference proteome</keyword>
<comment type="caution">
    <text evidence="1">The sequence shown here is derived from an EMBL/GenBank/DDBJ whole genome shotgun (WGS) entry which is preliminary data.</text>
</comment>
<dbReference type="RefSeq" id="WP_073711759.1">
    <property type="nucleotide sequence ID" value="NZ_MRWQ01000007.1"/>
</dbReference>
<name>A0A1Q5P2P4_9BACI</name>
<gene>
    <name evidence="1" type="ORF">BLL40_09980</name>
</gene>
<dbReference type="Pfam" id="PF01244">
    <property type="entry name" value="Peptidase_M19"/>
    <property type="match status" value="1"/>
</dbReference>
<dbReference type="OrthoDB" id="9804920at2"/>
<dbReference type="InterPro" id="IPR032466">
    <property type="entry name" value="Metal_Hydrolase"/>
</dbReference>
<dbReference type="Gene3D" id="3.20.20.140">
    <property type="entry name" value="Metal-dependent hydrolases"/>
    <property type="match status" value="1"/>
</dbReference>
<evidence type="ECO:0000313" key="1">
    <source>
        <dbReference type="EMBL" id="OKL36530.1"/>
    </source>
</evidence>
<evidence type="ECO:0000313" key="2">
    <source>
        <dbReference type="Proteomes" id="UP000186524"/>
    </source>
</evidence>
<sequence>MTIQIEDMIIIDALELSNWDRDFLLLLKKGGVTCVHACCGLWENARETLTKLGTWHRFFAEHEDLVMPVHKGEDILKAKASGKIGVVLGAQNTSALEDELALVSVFNDLGVKIMQLTYNNQNLIGSSCYEEQDTGLSRYGKLVVEEMNRVGMVVDLSHVGNRTSLDAIAASSRPVAITHANPDWIYPSKRNKSKELLGELRDNGGVLGVCAYPHLINGPETTLEEFCDMIVRTVDFMGIEHVGIGTDLTLNMSDEFLKWMRMGRWTHKIDYGAGSKDNPSWPEWQSWFKTPADFPNIAMGLANKGMTQEEVSAVMGGNWLRFFTEGFKAEKELEKCVSLI</sequence>